<feature type="active site" description="Proton acceptor; for processing activity" evidence="14">
    <location>
        <position position="248"/>
    </location>
</feature>
<evidence type="ECO:0000256" key="8">
    <source>
        <dbReference type="ARBA" id="ARBA00023145"/>
    </source>
</evidence>
<evidence type="ECO:0000256" key="12">
    <source>
        <dbReference type="ARBA" id="ARBA00048112"/>
    </source>
</evidence>
<evidence type="ECO:0000256" key="13">
    <source>
        <dbReference type="PIRNR" id="PIRNR001355"/>
    </source>
</evidence>
<dbReference type="PROSITE" id="PS01336">
    <property type="entry name" value="ADOMETDC"/>
    <property type="match status" value="1"/>
</dbReference>
<feature type="active site" description="Proton donor; for catalytic activity" evidence="14">
    <location>
        <position position="81"/>
    </location>
</feature>
<evidence type="ECO:0000256" key="3">
    <source>
        <dbReference type="ARBA" id="ARBA00022691"/>
    </source>
</evidence>
<proteinExistence type="inferred from homology"/>
<evidence type="ECO:0000256" key="10">
    <source>
        <dbReference type="ARBA" id="ARBA00023270"/>
    </source>
</evidence>
<feature type="chain" id="PRO_5042321532" description="S-adenosylmethionine decarboxylase beta chain" evidence="18">
    <location>
        <begin position="1"/>
        <end position="66"/>
    </location>
</feature>
<feature type="active site" description="Schiff-base intermediate with substrate; via pyruvic acid" evidence="14">
    <location>
        <position position="67"/>
    </location>
</feature>
<feature type="binding site" evidence="15">
    <location>
        <position position="229"/>
    </location>
    <ligand>
        <name>substrate</name>
    </ligand>
</feature>
<evidence type="ECO:0000256" key="2">
    <source>
        <dbReference type="ARBA" id="ARBA00008466"/>
    </source>
</evidence>
<feature type="site" description="Cleavage (non-hydrolytic); by autolysis" evidence="17">
    <location>
        <begin position="66"/>
        <end position="67"/>
    </location>
</feature>
<reference evidence="19" key="1">
    <citation type="submission" date="2021-01" db="EMBL/GenBank/DDBJ databases">
        <authorList>
            <person name="Corre E."/>
            <person name="Pelletier E."/>
            <person name="Niang G."/>
            <person name="Scheremetjew M."/>
            <person name="Finn R."/>
            <person name="Kale V."/>
            <person name="Holt S."/>
            <person name="Cochrane G."/>
            <person name="Meng A."/>
            <person name="Brown T."/>
            <person name="Cohen L."/>
        </authorList>
    </citation>
    <scope>NUCLEOTIDE SEQUENCE</scope>
    <source>
        <strain evidence="19">SAG 11-49</strain>
    </source>
</reference>
<dbReference type="UniPathway" id="UPA00331">
    <property type="reaction ID" value="UER00451"/>
</dbReference>
<evidence type="ECO:0000256" key="9">
    <source>
        <dbReference type="ARBA" id="ARBA00023239"/>
    </source>
</evidence>
<evidence type="ECO:0000256" key="15">
    <source>
        <dbReference type="PIRSR" id="PIRSR001355-2"/>
    </source>
</evidence>
<keyword evidence="3 13" id="KW-0949">S-adenosyl-L-methionine</keyword>
<evidence type="ECO:0000256" key="11">
    <source>
        <dbReference type="ARBA" id="ARBA00023317"/>
    </source>
</evidence>
<dbReference type="GO" id="GO:0004014">
    <property type="term" value="F:adenosylmethionine decarboxylase activity"/>
    <property type="evidence" value="ECO:0007669"/>
    <property type="project" value="UniProtKB-EC"/>
</dbReference>
<dbReference type="NCBIfam" id="TIGR00535">
    <property type="entry name" value="SAM_DCase"/>
    <property type="match status" value="1"/>
</dbReference>
<comment type="pathway">
    <text evidence="1 13">Amine and polyamine biosynthesis; S-adenosylmethioninamine biosynthesis; S-adenosylmethioninamine from S-adenosyl-L-methionine: step 1/1.</text>
</comment>
<comment type="catalytic activity">
    <reaction evidence="12 13">
        <text>S-adenosyl-L-methionine + H(+) = S-adenosyl 3-(methylsulfanyl)propylamine + CO2</text>
        <dbReference type="Rhea" id="RHEA:15981"/>
        <dbReference type="ChEBI" id="CHEBI:15378"/>
        <dbReference type="ChEBI" id="CHEBI:16526"/>
        <dbReference type="ChEBI" id="CHEBI:57443"/>
        <dbReference type="ChEBI" id="CHEBI:59789"/>
        <dbReference type="EC" id="4.1.1.50"/>
    </reaction>
</comment>
<dbReference type="GO" id="GO:0005829">
    <property type="term" value="C:cytosol"/>
    <property type="evidence" value="ECO:0007669"/>
    <property type="project" value="TreeGrafter"/>
</dbReference>
<protein>
    <recommendedName>
        <fullName evidence="13">S-adenosylmethionine decarboxylase proenzyme</fullName>
        <ecNumber evidence="13">4.1.1.50</ecNumber>
    </recommendedName>
</protein>
<organism evidence="19">
    <name type="scientific">Chlamydomonas leiostraca</name>
    <dbReference type="NCBI Taxonomy" id="1034604"/>
    <lineage>
        <taxon>Eukaryota</taxon>
        <taxon>Viridiplantae</taxon>
        <taxon>Chlorophyta</taxon>
        <taxon>core chlorophytes</taxon>
        <taxon>Chlorophyceae</taxon>
        <taxon>CS clade</taxon>
        <taxon>Chlamydomonadales</taxon>
        <taxon>Chlamydomonadaceae</taxon>
        <taxon>Chlamydomonas</taxon>
    </lineage>
</organism>
<dbReference type="GO" id="GO:0006597">
    <property type="term" value="P:spermine biosynthetic process"/>
    <property type="evidence" value="ECO:0007669"/>
    <property type="project" value="InterPro"/>
</dbReference>
<name>A0A7S0R6E5_9CHLO</name>
<dbReference type="EC" id="4.1.1.50" evidence="13"/>
<sequence>MADVIPNPVFEGSEKRVEIDFTLGTAPASGLRALTREQLDELMTLAHCCIVSSRSNEQFDAYVLSESSLFVYPTKWVLKTCGTTRLLQSVPRLLELAGQLGVQPLRCKYTRASFLFPEQQPFPHTSFDDETAFLDQFFGHMDAGDRQSYVLGEQFHGLQWHVYIAGRHAINDPADHKATFNLELCMTELGEKAAKQFFRTDKFVSSAQTTKDTGIIYLKPGAVIDDYVFEPCGYSMNGIDRSGFITIHVTPEMGFSYASVEISGHLDDMVDPDGLIAAAINIFNPGKMSVAMSVDHVNADGATSWGAVQSLPSGYMPQGATVQRLACGGRVAYYTLGTAVAAKSPDSPTSILHHSASLLSVSAFASDSDQEAA</sequence>
<feature type="binding site" evidence="15">
    <location>
        <position position="10"/>
    </location>
    <ligand>
        <name>substrate</name>
    </ligand>
</feature>
<evidence type="ECO:0000256" key="4">
    <source>
        <dbReference type="ARBA" id="ARBA00022793"/>
    </source>
</evidence>
<evidence type="ECO:0000256" key="1">
    <source>
        <dbReference type="ARBA" id="ARBA00004911"/>
    </source>
</evidence>
<comment type="similarity">
    <text evidence="2 13">Belongs to the eukaryotic AdoMetDC family.</text>
</comment>
<dbReference type="Pfam" id="PF01536">
    <property type="entry name" value="SAM_decarbox"/>
    <property type="match status" value="1"/>
</dbReference>
<feature type="modified residue" description="Pyruvic acid (Ser); by autocatalysis" evidence="16">
    <location>
        <position position="67"/>
    </location>
</feature>
<keyword evidence="11 13" id="KW-0670">Pyruvate</keyword>
<dbReference type="GO" id="GO:0008295">
    <property type="term" value="P:spermidine biosynthetic process"/>
    <property type="evidence" value="ECO:0007669"/>
    <property type="project" value="UniProtKB-KW"/>
</dbReference>
<evidence type="ECO:0000256" key="16">
    <source>
        <dbReference type="PIRSR" id="PIRSR001355-3"/>
    </source>
</evidence>
<keyword evidence="9 13" id="KW-0456">Lyase</keyword>
<evidence type="ECO:0000256" key="17">
    <source>
        <dbReference type="PIRSR" id="PIRSR001355-4"/>
    </source>
</evidence>
<accession>A0A7S0R6E5</accession>
<dbReference type="AlphaFoldDB" id="A0A7S0R6E5"/>
<comment type="cofactor">
    <cofactor evidence="13">
        <name>pyruvate</name>
        <dbReference type="ChEBI" id="CHEBI:15361"/>
    </cofactor>
    <text evidence="13">Binds 1 pyruvoyl group covalently per subunit.</text>
</comment>
<feature type="binding site" evidence="15">
    <location>
        <position position="252"/>
    </location>
    <ligand>
        <name>substrate</name>
    </ligand>
</feature>
<evidence type="ECO:0000313" key="19">
    <source>
        <dbReference type="EMBL" id="CAD8668247.1"/>
    </source>
</evidence>
<dbReference type="EMBL" id="HBFB01005297">
    <property type="protein sequence ID" value="CAD8668247.1"/>
    <property type="molecule type" value="Transcribed_RNA"/>
</dbReference>
<dbReference type="SUPFAM" id="SSF56276">
    <property type="entry name" value="S-adenosylmethionine decarboxylase"/>
    <property type="match status" value="1"/>
</dbReference>
<dbReference type="PANTHER" id="PTHR11570:SF0">
    <property type="entry name" value="S-ADENOSYLMETHIONINE DECARBOXYLASE PROENZYME"/>
    <property type="match status" value="1"/>
</dbReference>
<feature type="chain" id="PRO_5042321533" description="S-adenosylmethionine decarboxylase alpha chain" evidence="18">
    <location>
        <begin position="67"/>
        <end position="373"/>
    </location>
</feature>
<dbReference type="InterPro" id="IPR048283">
    <property type="entry name" value="AdoMetDC-like"/>
</dbReference>
<gene>
    <name evidence="19" type="ORF">CLEI1391_LOCUS2964</name>
</gene>
<evidence type="ECO:0000256" key="5">
    <source>
        <dbReference type="ARBA" id="ARBA00022813"/>
    </source>
</evidence>
<dbReference type="Gene3D" id="3.60.90.10">
    <property type="entry name" value="S-adenosylmethionine decarboxylase"/>
    <property type="match status" value="1"/>
</dbReference>
<dbReference type="InterPro" id="IPR018166">
    <property type="entry name" value="S-AdoMet_deCO2ase_CS"/>
</dbReference>
<dbReference type="InterPro" id="IPR001985">
    <property type="entry name" value="S-AdoMet_decarboxylase_euk"/>
</dbReference>
<keyword evidence="7 13" id="KW-0620">Polyamine biosynthesis</keyword>
<keyword evidence="6 13" id="KW-0745">Spermidine biosynthesis</keyword>
<keyword evidence="10 13" id="KW-0704">Schiff base</keyword>
<evidence type="ECO:0000256" key="18">
    <source>
        <dbReference type="PIRSR" id="PIRSR001355-5"/>
    </source>
</evidence>
<evidence type="ECO:0000256" key="6">
    <source>
        <dbReference type="ARBA" id="ARBA00023066"/>
    </source>
</evidence>
<dbReference type="PIRSF" id="PIRSF001355">
    <property type="entry name" value="S-AdenosylMet_decarboxylase"/>
    <property type="match status" value="1"/>
</dbReference>
<dbReference type="InterPro" id="IPR016067">
    <property type="entry name" value="S-AdoMet_deCO2ase_core"/>
</dbReference>
<dbReference type="PANTHER" id="PTHR11570">
    <property type="entry name" value="S-ADENOSYLMETHIONINE DECARBOXYLASE"/>
    <property type="match status" value="1"/>
</dbReference>
<dbReference type="Gene3D" id="3.30.360.50">
    <property type="entry name" value="S-adenosylmethionine decarboxylase"/>
    <property type="match status" value="1"/>
</dbReference>
<feature type="active site" description="Proton acceptor; for processing activity" evidence="14">
    <location>
        <position position="235"/>
    </location>
</feature>
<evidence type="ECO:0000256" key="14">
    <source>
        <dbReference type="PIRSR" id="PIRSR001355-1"/>
    </source>
</evidence>
<keyword evidence="8 13" id="KW-0865">Zymogen</keyword>
<keyword evidence="4 13" id="KW-0210">Decarboxylase</keyword>
<evidence type="ECO:0000256" key="7">
    <source>
        <dbReference type="ARBA" id="ARBA00023115"/>
    </source>
</evidence>
<keyword evidence="5 17" id="KW-0068">Autocatalytic cleavage</keyword>
<feature type="binding site" evidence="15">
    <location>
        <position position="66"/>
    </location>
    <ligand>
        <name>substrate</name>
    </ligand>
</feature>